<sequence>MEIFHSLQLTKSTLRSVNSQGRGIFTNPGKIPGYPQQIHLNPKNVQTVSPKVF</sequence>
<evidence type="ECO:0000313" key="1">
    <source>
        <dbReference type="EMBL" id="MBX27256.1"/>
    </source>
</evidence>
<organism evidence="1">
    <name type="scientific">Rhizophora mucronata</name>
    <name type="common">Asiatic mangrove</name>
    <dbReference type="NCBI Taxonomy" id="61149"/>
    <lineage>
        <taxon>Eukaryota</taxon>
        <taxon>Viridiplantae</taxon>
        <taxon>Streptophyta</taxon>
        <taxon>Embryophyta</taxon>
        <taxon>Tracheophyta</taxon>
        <taxon>Spermatophyta</taxon>
        <taxon>Magnoliopsida</taxon>
        <taxon>eudicotyledons</taxon>
        <taxon>Gunneridae</taxon>
        <taxon>Pentapetalae</taxon>
        <taxon>rosids</taxon>
        <taxon>fabids</taxon>
        <taxon>Malpighiales</taxon>
        <taxon>Rhizophoraceae</taxon>
        <taxon>Rhizophora</taxon>
    </lineage>
</organism>
<name>A0A2P2MAM6_RHIMU</name>
<protein>
    <submittedName>
        <fullName evidence="1">Uncharacterized protein</fullName>
    </submittedName>
</protein>
<reference evidence="1" key="1">
    <citation type="submission" date="2018-02" db="EMBL/GenBank/DDBJ databases">
        <title>Rhizophora mucronata_Transcriptome.</title>
        <authorList>
            <person name="Meera S.P."/>
            <person name="Sreeshan A."/>
            <person name="Augustine A."/>
        </authorList>
    </citation>
    <scope>NUCLEOTIDE SEQUENCE</scope>
    <source>
        <tissue evidence="1">Leaf</tissue>
    </source>
</reference>
<accession>A0A2P2MAM6</accession>
<dbReference type="AlphaFoldDB" id="A0A2P2MAM6"/>
<dbReference type="EMBL" id="GGEC01046772">
    <property type="protein sequence ID" value="MBX27256.1"/>
    <property type="molecule type" value="Transcribed_RNA"/>
</dbReference>
<proteinExistence type="predicted"/>